<feature type="compositionally biased region" description="Basic and acidic residues" evidence="1">
    <location>
        <begin position="30"/>
        <end position="39"/>
    </location>
</feature>
<sequence>MGGQTPALTFRLRAQFPALLTGAPRSALKGRGELRDQPRRKPQTATLGAGQPLSSPDAGHGQVGARTRSGAAPLA</sequence>
<proteinExistence type="predicted"/>
<name>A0ABP5H3Q3_9ACTN</name>
<evidence type="ECO:0000313" key="2">
    <source>
        <dbReference type="EMBL" id="GAA2062276.1"/>
    </source>
</evidence>
<accession>A0ABP5H3Q3</accession>
<comment type="caution">
    <text evidence="2">The sequence shown here is derived from an EMBL/GenBank/DDBJ whole genome shotgun (WGS) entry which is preliminary data.</text>
</comment>
<dbReference type="Proteomes" id="UP001500016">
    <property type="component" value="Unassembled WGS sequence"/>
</dbReference>
<feature type="region of interest" description="Disordered" evidence="1">
    <location>
        <begin position="19"/>
        <end position="75"/>
    </location>
</feature>
<evidence type="ECO:0000313" key="3">
    <source>
        <dbReference type="Proteomes" id="UP001500016"/>
    </source>
</evidence>
<evidence type="ECO:0000256" key="1">
    <source>
        <dbReference type="SAM" id="MobiDB-lite"/>
    </source>
</evidence>
<gene>
    <name evidence="2" type="ORF">GCM10009801_05250</name>
</gene>
<keyword evidence="3" id="KW-1185">Reference proteome</keyword>
<dbReference type="EMBL" id="BAAAPE010000001">
    <property type="protein sequence ID" value="GAA2062276.1"/>
    <property type="molecule type" value="Genomic_DNA"/>
</dbReference>
<organism evidence="2 3">
    <name type="scientific">Streptomyces albiaxialis</name>
    <dbReference type="NCBI Taxonomy" id="329523"/>
    <lineage>
        <taxon>Bacteria</taxon>
        <taxon>Bacillati</taxon>
        <taxon>Actinomycetota</taxon>
        <taxon>Actinomycetes</taxon>
        <taxon>Kitasatosporales</taxon>
        <taxon>Streptomycetaceae</taxon>
        <taxon>Streptomyces</taxon>
    </lineage>
</organism>
<reference evidence="3" key="1">
    <citation type="journal article" date="2019" name="Int. J. Syst. Evol. Microbiol.">
        <title>The Global Catalogue of Microorganisms (GCM) 10K type strain sequencing project: providing services to taxonomists for standard genome sequencing and annotation.</title>
        <authorList>
            <consortium name="The Broad Institute Genomics Platform"/>
            <consortium name="The Broad Institute Genome Sequencing Center for Infectious Disease"/>
            <person name="Wu L."/>
            <person name="Ma J."/>
        </authorList>
    </citation>
    <scope>NUCLEOTIDE SEQUENCE [LARGE SCALE GENOMIC DNA]</scope>
    <source>
        <strain evidence="3">JCM 15478</strain>
    </source>
</reference>
<protein>
    <submittedName>
        <fullName evidence="2">Uncharacterized protein</fullName>
    </submittedName>
</protein>